<sequence length="55" mass="5980">MCMKATCSTCQKATWYGCGKHVPGVMDSIPADERCTCEPKVEIEGKQYPPKAASI</sequence>
<organism evidence="1 2">
    <name type="scientific">Phialocephala subalpina</name>
    <dbReference type="NCBI Taxonomy" id="576137"/>
    <lineage>
        <taxon>Eukaryota</taxon>
        <taxon>Fungi</taxon>
        <taxon>Dikarya</taxon>
        <taxon>Ascomycota</taxon>
        <taxon>Pezizomycotina</taxon>
        <taxon>Leotiomycetes</taxon>
        <taxon>Helotiales</taxon>
        <taxon>Mollisiaceae</taxon>
        <taxon>Phialocephala</taxon>
        <taxon>Phialocephala fortinii species complex</taxon>
    </lineage>
</organism>
<evidence type="ECO:0000313" key="1">
    <source>
        <dbReference type="EMBL" id="CZR50241.1"/>
    </source>
</evidence>
<proteinExistence type="predicted"/>
<dbReference type="PANTHER" id="PTHR34724">
    <property type="entry name" value="OS12G0596101 PROTEIN"/>
    <property type="match status" value="1"/>
</dbReference>
<dbReference type="PANTHER" id="PTHR34724:SF2">
    <property type="entry name" value="OS12G0596101 PROTEIN"/>
    <property type="match status" value="1"/>
</dbReference>
<accession>A0A1L7WBT3</accession>
<name>A0A1L7WBT3_9HELO</name>
<keyword evidence="2" id="KW-1185">Reference proteome</keyword>
<dbReference type="EMBL" id="FJOG01000001">
    <property type="protein sequence ID" value="CZR50241.1"/>
    <property type="molecule type" value="Genomic_DNA"/>
</dbReference>
<gene>
    <name evidence="1" type="ORF">PAC_00113</name>
</gene>
<dbReference type="Proteomes" id="UP000184330">
    <property type="component" value="Unassembled WGS sequence"/>
</dbReference>
<dbReference type="AlphaFoldDB" id="A0A1L7WBT3"/>
<protein>
    <submittedName>
        <fullName evidence="1">Uncharacterized protein</fullName>
    </submittedName>
</protein>
<evidence type="ECO:0000313" key="2">
    <source>
        <dbReference type="Proteomes" id="UP000184330"/>
    </source>
</evidence>
<reference evidence="1 2" key="1">
    <citation type="submission" date="2016-03" db="EMBL/GenBank/DDBJ databases">
        <authorList>
            <person name="Ploux O."/>
        </authorList>
    </citation>
    <scope>NUCLEOTIDE SEQUENCE [LARGE SCALE GENOMIC DNA]</scope>
    <source>
        <strain evidence="1 2">UAMH 11012</strain>
    </source>
</reference>
<dbReference type="OrthoDB" id="88410at2759"/>